<dbReference type="Proteomes" id="UP000469890">
    <property type="component" value="Unassembled WGS sequence"/>
</dbReference>
<feature type="compositionally biased region" description="Polar residues" evidence="1">
    <location>
        <begin position="23"/>
        <end position="32"/>
    </location>
</feature>
<feature type="compositionally biased region" description="Polar residues" evidence="1">
    <location>
        <begin position="672"/>
        <end position="682"/>
    </location>
</feature>
<feature type="compositionally biased region" description="Low complexity" evidence="1">
    <location>
        <begin position="517"/>
        <end position="527"/>
    </location>
</feature>
<comment type="caution">
    <text evidence="3">The sequence shown here is derived from an EMBL/GenBank/DDBJ whole genome shotgun (WGS) entry which is preliminary data.</text>
</comment>
<sequence length="703" mass="77795">MDSSDLSDIPAVRLASGVEMQQRWPSSVHSNDQQQALHQQQQHQQQQQKPTAGEAPRLIELAPTRGSQGTVVTVVVQSLPHQIVPVKLAFNSLVVDTKQMQAQGITSLVAAVPPFQHTHSTTANVPISICMLDKDSVTETWPVAEFVYDFDTKDSSTTSTTTPTTTSASSINTVNDYNNDKLPSDISSYQQQNQQPREENFLGGSSTPSTYDSFYQQPVNTYNQYGSYYNAPRDVYNDSKYNQYRPASQARPNQQALSPLNYSNNPMNLFGSSTAGFTGMLTGFDQNESVLPTSLPQTPLGYPSQVPAAAVTTPQRQSAPTTPSAYGYGKSSVHVPSTSVANYQPYPGLVSRANLKIMGDLDSMAKNWAADEWEHRRRLVQFWREQNGNEIRCTFDSVAQGERISSNSGHIVVSCIYWAERNDCFITSVDCIHLLESLMDIRFSVEEKNRVRRNLEGFRPLTVSKCKAESADFFKLIMSFPNPKPRNIEKDVKVFPWKTLPYALKKIVTKYTASSYNNNNSSSSSGNAPHQRRAQLKSANATPTATPPVSTGNPNATSYMNVHQQESSIPSFYSNPQSNIYQQPQQQTSSPFAYQPSQPSQPQQQQQEPISSMYQSSPSSVPAFTTASYTQSSPVIDSKNTPSPRMQYPYNDMLNSNSSAADDLSAMSAKATPSSASNQGSPSLDRRSSLDNQQEYLVNFKNE</sequence>
<feature type="compositionally biased region" description="Low complexity" evidence="1">
    <location>
        <begin position="155"/>
        <end position="170"/>
    </location>
</feature>
<feature type="region of interest" description="Disordered" evidence="1">
    <location>
        <begin position="20"/>
        <end position="53"/>
    </location>
</feature>
<organism evidence="3 4">
    <name type="scientific">Mucor circinelloides f. lusitanicus</name>
    <name type="common">Mucor racemosus var. lusitanicus</name>
    <dbReference type="NCBI Taxonomy" id="29924"/>
    <lineage>
        <taxon>Eukaryota</taxon>
        <taxon>Fungi</taxon>
        <taxon>Fungi incertae sedis</taxon>
        <taxon>Mucoromycota</taxon>
        <taxon>Mucoromycotina</taxon>
        <taxon>Mucoromycetes</taxon>
        <taxon>Mucorales</taxon>
        <taxon>Mucorineae</taxon>
        <taxon>Mucoraceae</taxon>
        <taxon>Mucor</taxon>
    </lineage>
</organism>
<reference evidence="3 4" key="1">
    <citation type="submission" date="2019-09" db="EMBL/GenBank/DDBJ databases">
        <authorList>
            <consortium name="DOE Joint Genome Institute"/>
            <person name="Mondo S.J."/>
            <person name="Navarro-Mendoza M.I."/>
            <person name="Perez-Arques C."/>
            <person name="Panchal S."/>
            <person name="Nicolas F.E."/>
            <person name="Ganguly P."/>
            <person name="Pangilinan J."/>
            <person name="Grigoriev I."/>
            <person name="Heitman J."/>
            <person name="Sanya K."/>
            <person name="Garre V."/>
        </authorList>
    </citation>
    <scope>NUCLEOTIDE SEQUENCE [LARGE SCALE GENOMIC DNA]</scope>
    <source>
        <strain evidence="3 4">MU402</strain>
    </source>
</reference>
<evidence type="ECO:0000313" key="3">
    <source>
        <dbReference type="EMBL" id="KAF1800158.1"/>
    </source>
</evidence>
<feature type="compositionally biased region" description="Low complexity" evidence="1">
    <location>
        <begin position="654"/>
        <end position="671"/>
    </location>
</feature>
<feature type="domain" description="DUF7082" evidence="2">
    <location>
        <begin position="352"/>
        <end position="508"/>
    </location>
</feature>
<dbReference type="EMBL" id="JAAECE010000006">
    <property type="protein sequence ID" value="KAF1800158.1"/>
    <property type="molecule type" value="Genomic_DNA"/>
</dbReference>
<feature type="compositionally biased region" description="Polar residues" evidence="1">
    <location>
        <begin position="203"/>
        <end position="215"/>
    </location>
</feature>
<gene>
    <name evidence="3" type="ORF">FB192DRAFT_1438457</name>
</gene>
<proteinExistence type="predicted"/>
<name>A0A8H4BEK3_MUCCL</name>
<dbReference type="PANTHER" id="PTHR39463">
    <property type="entry name" value="MEDUSA"/>
    <property type="match status" value="1"/>
</dbReference>
<evidence type="ECO:0000313" key="4">
    <source>
        <dbReference type="Proteomes" id="UP000469890"/>
    </source>
</evidence>
<dbReference type="Pfam" id="PF23305">
    <property type="entry name" value="DUF7082"/>
    <property type="match status" value="1"/>
</dbReference>
<feature type="compositionally biased region" description="Low complexity" evidence="1">
    <location>
        <begin position="574"/>
        <end position="620"/>
    </location>
</feature>
<accession>A0A8H4BEK3</accession>
<evidence type="ECO:0000256" key="1">
    <source>
        <dbReference type="SAM" id="MobiDB-lite"/>
    </source>
</evidence>
<feature type="compositionally biased region" description="Low complexity" evidence="1">
    <location>
        <begin position="33"/>
        <end position="48"/>
    </location>
</feature>
<dbReference type="PANTHER" id="PTHR39463:SF1">
    <property type="entry name" value="MEDUSA"/>
    <property type="match status" value="1"/>
</dbReference>
<dbReference type="AlphaFoldDB" id="A0A8H4BEK3"/>
<dbReference type="InterPro" id="IPR055509">
    <property type="entry name" value="DUF7082"/>
</dbReference>
<feature type="compositionally biased region" description="Polar residues" evidence="1">
    <location>
        <begin position="622"/>
        <end position="644"/>
    </location>
</feature>
<feature type="compositionally biased region" description="Polar residues" evidence="1">
    <location>
        <begin position="185"/>
        <end position="195"/>
    </location>
</feature>
<protein>
    <recommendedName>
        <fullName evidence="2">DUF7082 domain-containing protein</fullName>
    </recommendedName>
</protein>
<feature type="region of interest" description="Disordered" evidence="1">
    <location>
        <begin position="517"/>
        <end position="703"/>
    </location>
</feature>
<dbReference type="GO" id="GO:0005634">
    <property type="term" value="C:nucleus"/>
    <property type="evidence" value="ECO:0007669"/>
    <property type="project" value="TreeGrafter"/>
</dbReference>
<feature type="compositionally biased region" description="Polar residues" evidence="1">
    <location>
        <begin position="537"/>
        <end position="573"/>
    </location>
</feature>
<evidence type="ECO:0000259" key="2">
    <source>
        <dbReference type="Pfam" id="PF23305"/>
    </source>
</evidence>
<feature type="region of interest" description="Disordered" evidence="1">
    <location>
        <begin position="153"/>
        <end position="215"/>
    </location>
</feature>